<dbReference type="Proteomes" id="UP000680279">
    <property type="component" value="Unassembled WGS sequence"/>
</dbReference>
<dbReference type="InterPro" id="IPR003726">
    <property type="entry name" value="HCY_dom"/>
</dbReference>
<dbReference type="CDD" id="cd00537">
    <property type="entry name" value="MTHFR"/>
    <property type="match status" value="1"/>
</dbReference>
<dbReference type="NCBIfam" id="NF006396">
    <property type="entry name" value="PRK08645.1"/>
    <property type="match status" value="1"/>
</dbReference>
<dbReference type="Pfam" id="PF02219">
    <property type="entry name" value="MTHFR"/>
    <property type="match status" value="1"/>
</dbReference>
<dbReference type="InterPro" id="IPR029041">
    <property type="entry name" value="FAD-linked_oxidoreductase-like"/>
</dbReference>
<evidence type="ECO:0000256" key="1">
    <source>
        <dbReference type="ARBA" id="ARBA00001974"/>
    </source>
</evidence>
<feature type="binding site" evidence="8">
    <location>
        <position position="266"/>
    </location>
    <ligand>
        <name>Zn(2+)</name>
        <dbReference type="ChEBI" id="CHEBI:29105"/>
    </ligand>
</feature>
<organism evidence="10 11">
    <name type="scientific">Siminovitchia fordii</name>
    <dbReference type="NCBI Taxonomy" id="254759"/>
    <lineage>
        <taxon>Bacteria</taxon>
        <taxon>Bacillati</taxon>
        <taxon>Bacillota</taxon>
        <taxon>Bacilli</taxon>
        <taxon>Bacillales</taxon>
        <taxon>Bacillaceae</taxon>
        <taxon>Siminovitchia</taxon>
    </lineage>
</organism>
<evidence type="ECO:0000256" key="5">
    <source>
        <dbReference type="ARBA" id="ARBA00022679"/>
    </source>
</evidence>
<evidence type="ECO:0000256" key="2">
    <source>
        <dbReference type="ARBA" id="ARBA00004777"/>
    </source>
</evidence>
<keyword evidence="8" id="KW-0479">Metal-binding</keyword>
<evidence type="ECO:0000256" key="4">
    <source>
        <dbReference type="ARBA" id="ARBA00022630"/>
    </source>
</evidence>
<keyword evidence="5 8" id="KW-0808">Transferase</keyword>
<comment type="pathway">
    <text evidence="2">One-carbon metabolism; tetrahydrofolate interconversion.</text>
</comment>
<feature type="domain" description="Hcy-binding" evidence="9">
    <location>
        <begin position="1"/>
        <end position="281"/>
    </location>
</feature>
<feature type="binding site" evidence="8">
    <location>
        <position position="267"/>
    </location>
    <ligand>
        <name>Zn(2+)</name>
        <dbReference type="ChEBI" id="CHEBI:29105"/>
    </ligand>
</feature>
<evidence type="ECO:0000259" key="9">
    <source>
        <dbReference type="PROSITE" id="PS50970"/>
    </source>
</evidence>
<comment type="caution">
    <text evidence="10">The sequence shown here is derived from an EMBL/GenBank/DDBJ whole genome shotgun (WGS) entry which is preliminary data.</text>
</comment>
<dbReference type="RefSeq" id="WP_212962963.1">
    <property type="nucleotide sequence ID" value="NZ_BOQT01000007.1"/>
</dbReference>
<dbReference type="PROSITE" id="PS50970">
    <property type="entry name" value="HCY"/>
    <property type="match status" value="1"/>
</dbReference>
<evidence type="ECO:0000313" key="10">
    <source>
        <dbReference type="EMBL" id="GIN21021.1"/>
    </source>
</evidence>
<dbReference type="SUPFAM" id="SSF82282">
    <property type="entry name" value="Homocysteine S-methyltransferase"/>
    <property type="match status" value="1"/>
</dbReference>
<sequence length="617" mass="69038">MNLLDSLKERILIGDGATGTLLYSYGVDRCFEELNLTHPDDIFHIHEEYIKAGAEVIQTNTYSANYIKLARYGLEERVKEINSGAVKIAKSAAQKNAFVVGTIGGIHGARFHSELREEIKRSFREQLYCLLIDDVDGLLLETYYDLDELTTVLEIARQVTDIPIITNVSMHEPGVLENGILLSDALKRLEDLGADVVGVNCRLGPYHALKALETVPIPGKAFLSAYPNSSLPEFRDGKLLYKSEPEYFKKFAVHFRDEGVRLMGGCCGTTPDHIRAMKEGIKNLKPIKKKNVKKQERLEISETKKPDELTLFEKIKAKRSIIVELDTPKHLNTRKFFDGAKALKEAGIDGLTIADNSLASPRICNKTMASLVKRDIGLSSLVHITCRDRNLIGLQSHLMGLHTLGIRDILAITGDPTKIGDFPGATSVFDVTSFDLIKLIKQCNEGISFSGKSLKQKTNFHVAAAFNPNVQNIEKSSERLEKKIQSGADYVLTQPVFSQEKIIETWEATKHIEAPIYIGIMPLVSSKNAEFLHNEVPGIKLTVETRKRMDIARDPEKAVLTGLDIAKELIDTAIQYFNGIYLITPFIRYELSVELAKYIQQKTTELDEKRSSQFVLS</sequence>
<dbReference type="Gene3D" id="3.20.20.220">
    <property type="match status" value="1"/>
</dbReference>
<feature type="binding site" evidence="8">
    <location>
        <position position="201"/>
    </location>
    <ligand>
        <name>Zn(2+)</name>
        <dbReference type="ChEBI" id="CHEBI:29105"/>
    </ligand>
</feature>
<accession>A0ABQ4K7T8</accession>
<dbReference type="Gene3D" id="3.20.20.330">
    <property type="entry name" value="Homocysteine-binding-like domain"/>
    <property type="match status" value="1"/>
</dbReference>
<keyword evidence="6" id="KW-0274">FAD</keyword>
<dbReference type="SUPFAM" id="SSF51730">
    <property type="entry name" value="FAD-linked oxidoreductase"/>
    <property type="match status" value="1"/>
</dbReference>
<dbReference type="InterPro" id="IPR003171">
    <property type="entry name" value="Mehydrof_redctse-like"/>
</dbReference>
<keyword evidence="4" id="KW-0285">Flavoprotein</keyword>
<comment type="cofactor">
    <cofactor evidence="1">
        <name>FAD</name>
        <dbReference type="ChEBI" id="CHEBI:57692"/>
    </cofactor>
</comment>
<evidence type="ECO:0000256" key="3">
    <source>
        <dbReference type="ARBA" id="ARBA00022603"/>
    </source>
</evidence>
<keyword evidence="7" id="KW-0560">Oxidoreductase</keyword>
<evidence type="ECO:0000256" key="8">
    <source>
        <dbReference type="PROSITE-ProRule" id="PRU00333"/>
    </source>
</evidence>
<dbReference type="PANTHER" id="PTHR11103">
    <property type="entry name" value="SLR1189 PROTEIN"/>
    <property type="match status" value="1"/>
</dbReference>
<name>A0ABQ4K7T8_9BACI</name>
<evidence type="ECO:0000313" key="11">
    <source>
        <dbReference type="Proteomes" id="UP000680279"/>
    </source>
</evidence>
<dbReference type="EMBL" id="BOQT01000007">
    <property type="protein sequence ID" value="GIN21021.1"/>
    <property type="molecule type" value="Genomic_DNA"/>
</dbReference>
<keyword evidence="8" id="KW-0862">Zinc</keyword>
<dbReference type="Pfam" id="PF02574">
    <property type="entry name" value="S-methyl_trans"/>
    <property type="match status" value="1"/>
</dbReference>
<evidence type="ECO:0000256" key="6">
    <source>
        <dbReference type="ARBA" id="ARBA00022827"/>
    </source>
</evidence>
<comment type="cofactor">
    <cofactor evidence="8">
        <name>Zn(2+)</name>
        <dbReference type="ChEBI" id="CHEBI:29105"/>
    </cofactor>
</comment>
<proteinExistence type="predicted"/>
<dbReference type="InterPro" id="IPR036589">
    <property type="entry name" value="HCY_dom_sf"/>
</dbReference>
<keyword evidence="11" id="KW-1185">Reference proteome</keyword>
<evidence type="ECO:0000256" key="7">
    <source>
        <dbReference type="ARBA" id="ARBA00023002"/>
    </source>
</evidence>
<gene>
    <name evidence="10" type="primary">yitJ</name>
    <name evidence="10" type="ORF">J1TS3_21550</name>
</gene>
<dbReference type="PANTHER" id="PTHR11103:SF18">
    <property type="entry name" value="SLR1189 PROTEIN"/>
    <property type="match status" value="1"/>
</dbReference>
<reference evidence="10 11" key="1">
    <citation type="submission" date="2021-03" db="EMBL/GenBank/DDBJ databases">
        <title>Antimicrobial resistance genes in bacteria isolated from Japanese honey, and their potential for conferring macrolide and lincosamide resistance in the American foulbrood pathogen Paenibacillus larvae.</title>
        <authorList>
            <person name="Okamoto M."/>
            <person name="Kumagai M."/>
            <person name="Kanamori H."/>
            <person name="Takamatsu D."/>
        </authorList>
    </citation>
    <scope>NUCLEOTIDE SEQUENCE [LARGE SCALE GENOMIC DNA]</scope>
    <source>
        <strain evidence="10 11">J1TS3</strain>
    </source>
</reference>
<keyword evidence="3 8" id="KW-0489">Methyltransferase</keyword>
<protein>
    <submittedName>
        <fullName evidence="10">Bifunctional homocysteine S-methyltransferase/5,10-methylenetetrahydrofolate reductase</fullName>
    </submittedName>
</protein>